<organism evidence="3 4">
    <name type="scientific">Paractinoplanes abujensis</name>
    <dbReference type="NCBI Taxonomy" id="882441"/>
    <lineage>
        <taxon>Bacteria</taxon>
        <taxon>Bacillati</taxon>
        <taxon>Actinomycetota</taxon>
        <taxon>Actinomycetes</taxon>
        <taxon>Micromonosporales</taxon>
        <taxon>Micromonosporaceae</taxon>
        <taxon>Paractinoplanes</taxon>
    </lineage>
</organism>
<accession>A0A7W7CPM6</accession>
<evidence type="ECO:0000313" key="3">
    <source>
        <dbReference type="EMBL" id="MBB4692414.1"/>
    </source>
</evidence>
<evidence type="ECO:0000256" key="2">
    <source>
        <dbReference type="SAM" id="Phobius"/>
    </source>
</evidence>
<gene>
    <name evidence="3" type="ORF">BKA14_002562</name>
</gene>
<dbReference type="RefSeq" id="WP_184951133.1">
    <property type="nucleotide sequence ID" value="NZ_BOMC01000078.1"/>
</dbReference>
<keyword evidence="4" id="KW-1185">Reference proteome</keyword>
<dbReference type="EMBL" id="JACHMF010000001">
    <property type="protein sequence ID" value="MBB4692414.1"/>
    <property type="molecule type" value="Genomic_DNA"/>
</dbReference>
<feature type="region of interest" description="Disordered" evidence="1">
    <location>
        <begin position="69"/>
        <end position="95"/>
    </location>
</feature>
<comment type="caution">
    <text evidence="3">The sequence shown here is derived from an EMBL/GenBank/DDBJ whole genome shotgun (WGS) entry which is preliminary data.</text>
</comment>
<protein>
    <submittedName>
        <fullName evidence="3">Uncharacterized protein</fullName>
    </submittedName>
</protein>
<evidence type="ECO:0000256" key="1">
    <source>
        <dbReference type="SAM" id="MobiDB-lite"/>
    </source>
</evidence>
<feature type="compositionally biased region" description="Polar residues" evidence="1">
    <location>
        <begin position="69"/>
        <end position="79"/>
    </location>
</feature>
<dbReference type="AlphaFoldDB" id="A0A7W7CPM6"/>
<keyword evidence="2" id="KW-0472">Membrane</keyword>
<name>A0A7W7CPM6_9ACTN</name>
<dbReference type="PROSITE" id="PS51257">
    <property type="entry name" value="PROKAR_LIPOPROTEIN"/>
    <property type="match status" value="1"/>
</dbReference>
<keyword evidence="2" id="KW-0812">Transmembrane</keyword>
<dbReference type="Proteomes" id="UP000542742">
    <property type="component" value="Unassembled WGS sequence"/>
</dbReference>
<sequence>MTRRWLWASMTIVGCGVLPAGWIVVLARNELDRADKLSSMAGVVVAVVLGLIGVWTSLRAGGGGSGPVQINTASGQATADNVRGGDLRIGGPDEA</sequence>
<reference evidence="3 4" key="1">
    <citation type="submission" date="2020-08" db="EMBL/GenBank/DDBJ databases">
        <title>Sequencing the genomes of 1000 actinobacteria strains.</title>
        <authorList>
            <person name="Klenk H.-P."/>
        </authorList>
    </citation>
    <scope>NUCLEOTIDE SEQUENCE [LARGE SCALE GENOMIC DNA]</scope>
    <source>
        <strain evidence="3 4">DSM 45518</strain>
    </source>
</reference>
<proteinExistence type="predicted"/>
<feature type="transmembrane region" description="Helical" evidence="2">
    <location>
        <begin position="39"/>
        <end position="58"/>
    </location>
</feature>
<keyword evidence="2" id="KW-1133">Transmembrane helix</keyword>
<feature type="transmembrane region" description="Helical" evidence="2">
    <location>
        <begin position="6"/>
        <end position="27"/>
    </location>
</feature>
<evidence type="ECO:0000313" key="4">
    <source>
        <dbReference type="Proteomes" id="UP000542742"/>
    </source>
</evidence>